<organism evidence="2">
    <name type="scientific">viral metagenome</name>
    <dbReference type="NCBI Taxonomy" id="1070528"/>
    <lineage>
        <taxon>unclassified sequences</taxon>
        <taxon>metagenomes</taxon>
        <taxon>organismal metagenomes</taxon>
    </lineage>
</organism>
<dbReference type="CDD" id="cd02257">
    <property type="entry name" value="Peptidase_C19"/>
    <property type="match status" value="1"/>
</dbReference>
<evidence type="ECO:0000313" key="2">
    <source>
        <dbReference type="EMBL" id="QHU36400.1"/>
    </source>
</evidence>
<dbReference type="InterPro" id="IPR038765">
    <property type="entry name" value="Papain-like_cys_pep_sf"/>
</dbReference>
<dbReference type="EMBL" id="MN740637">
    <property type="protein sequence ID" value="QHU36400.1"/>
    <property type="molecule type" value="Genomic_DNA"/>
</dbReference>
<feature type="domain" description="USP" evidence="1">
    <location>
        <begin position="14"/>
        <end position="360"/>
    </location>
</feature>
<evidence type="ECO:0000259" key="1">
    <source>
        <dbReference type="PROSITE" id="PS50235"/>
    </source>
</evidence>
<dbReference type="InterPro" id="IPR001394">
    <property type="entry name" value="Peptidase_C19_UCH"/>
</dbReference>
<name>A0A6C0M190_9ZZZZ</name>
<dbReference type="Gene3D" id="3.90.70.10">
    <property type="entry name" value="Cysteine proteinases"/>
    <property type="match status" value="1"/>
</dbReference>
<dbReference type="PROSITE" id="PS00972">
    <property type="entry name" value="USP_1"/>
    <property type="match status" value="1"/>
</dbReference>
<dbReference type="AlphaFoldDB" id="A0A6C0M190"/>
<dbReference type="Pfam" id="PF00443">
    <property type="entry name" value="UCH"/>
    <property type="match status" value="1"/>
</dbReference>
<dbReference type="PANTHER" id="PTHR21646">
    <property type="entry name" value="UBIQUITIN CARBOXYL-TERMINAL HYDROLASE"/>
    <property type="match status" value="1"/>
</dbReference>
<dbReference type="GO" id="GO:0004843">
    <property type="term" value="F:cysteine-type deubiquitinase activity"/>
    <property type="evidence" value="ECO:0007669"/>
    <property type="project" value="InterPro"/>
</dbReference>
<protein>
    <recommendedName>
        <fullName evidence="1">USP domain-containing protein</fullName>
    </recommendedName>
</protein>
<dbReference type="PROSITE" id="PS50235">
    <property type="entry name" value="USP_3"/>
    <property type="match status" value="1"/>
</dbReference>
<accession>A0A6C0M190</accession>
<proteinExistence type="predicted"/>
<reference evidence="2" key="1">
    <citation type="journal article" date="2020" name="Nature">
        <title>Giant virus diversity and host interactions through global metagenomics.</title>
        <authorList>
            <person name="Schulz F."/>
            <person name="Roux S."/>
            <person name="Paez-Espino D."/>
            <person name="Jungbluth S."/>
            <person name="Walsh D.A."/>
            <person name="Denef V.J."/>
            <person name="McMahon K.D."/>
            <person name="Konstantinidis K.T."/>
            <person name="Eloe-Fadrosh E.A."/>
            <person name="Kyrpides N.C."/>
            <person name="Woyke T."/>
        </authorList>
    </citation>
    <scope>NUCLEOTIDE SEQUENCE</scope>
    <source>
        <strain evidence="2">GVMAG-S-1035124-57</strain>
    </source>
</reference>
<dbReference type="InterPro" id="IPR050185">
    <property type="entry name" value="Ub_carboxyl-term_hydrolase"/>
</dbReference>
<dbReference type="PROSITE" id="PS00973">
    <property type="entry name" value="USP_2"/>
    <property type="match status" value="1"/>
</dbReference>
<dbReference type="GO" id="GO:0016579">
    <property type="term" value="P:protein deubiquitination"/>
    <property type="evidence" value="ECO:0007669"/>
    <property type="project" value="InterPro"/>
</dbReference>
<dbReference type="InterPro" id="IPR028889">
    <property type="entry name" value="USP"/>
</dbReference>
<dbReference type="InterPro" id="IPR018200">
    <property type="entry name" value="USP_CS"/>
</dbReference>
<dbReference type="SUPFAM" id="SSF54001">
    <property type="entry name" value="Cysteine proteinases"/>
    <property type="match status" value="1"/>
</dbReference>
<sequence length="362" mass="40639">MTEKHAAYKGKGLSGLANMGNTCYVNACLQLLSHTYEFNDFLSKNGGEYKTRLNNKVDSVLLHEWDKLRAMLWTENCIISPGGFVSSMQKIARIKHMDLFSGFQQNDVAEFLGFLLDCFHTALAREVEMKVRGVARNATDRAAKECYDMMASMYKKQYSEVLHIFYGVQVSVIEPLYPNSKQALSTKPEPVCILNLSFPPPSASGVAAMTLFDCLDHHCAPEVLSGDNAWFNEAAGQKQDVQKRLSFWSLPPVLIIVLKRFEMNARGHVRKIQVPVDVPCNRADFSKYVHGYNPKSYVYDLFGVCNHHGGSHMGGHYTATIRNANGSWYACNDTLVKEVPLASSESIVSNLPYCLFYRKCAQ</sequence>